<dbReference type="InterPro" id="IPR012373">
    <property type="entry name" value="Ferrdict_sens_TM"/>
</dbReference>
<protein>
    <submittedName>
        <fullName evidence="2">Transmembrane sensor</fullName>
    </submittedName>
</protein>
<sequence>MPVSLPRALSEQAAELVVALTADTPQERAAARSALDDWKAADPRHAQAAERMEYLLGQLEDVQRIGAGDSRPARAAIHAALKPEANGKRRGARLATAAMLALSLCGAAWLGLQHYPPALLTADLRAGTGQWQQHTLSDGSRLTLNSGSAVKLAYTPQQRAVRLVQGEILVDVARDAARPFIVHTEEGSIRALGTRFVVRRVDGVTELSMLESKTAVQTAAQAAQLSRENMVVTAGQRLRIEAGALGPLGRIDAGSVSDAWRLHQLVVQDRPLSEVLDELARHRPGALRYDRAQLDGIRVSAVLPLDDTGRALHLLLTSFPQLRIRTVTPYLVLIDAPAS</sequence>
<dbReference type="Pfam" id="PF04773">
    <property type="entry name" value="FecR"/>
    <property type="match status" value="1"/>
</dbReference>
<keyword evidence="3" id="KW-1185">Reference proteome</keyword>
<accession>A0A7W5B9X9</accession>
<dbReference type="PANTHER" id="PTHR30273:SF2">
    <property type="entry name" value="PROTEIN FECR"/>
    <property type="match status" value="1"/>
</dbReference>
<evidence type="ECO:0000259" key="1">
    <source>
        <dbReference type="Pfam" id="PF04773"/>
    </source>
</evidence>
<keyword evidence="2" id="KW-0472">Membrane</keyword>
<gene>
    <name evidence="2" type="ORF">FHS03_002280</name>
</gene>
<name>A0A7W5B9X9_9BURK</name>
<dbReference type="PIRSF" id="PIRSF018266">
    <property type="entry name" value="FecR"/>
    <property type="match status" value="1"/>
</dbReference>
<proteinExistence type="predicted"/>
<dbReference type="RefSeq" id="WP_183441069.1">
    <property type="nucleotide sequence ID" value="NZ_JACHXD010000005.1"/>
</dbReference>
<dbReference type="AlphaFoldDB" id="A0A7W5B9X9"/>
<feature type="domain" description="FecR protein" evidence="1">
    <location>
        <begin position="123"/>
        <end position="212"/>
    </location>
</feature>
<evidence type="ECO:0000313" key="3">
    <source>
        <dbReference type="Proteomes" id="UP000541535"/>
    </source>
</evidence>
<reference evidence="2 3" key="1">
    <citation type="submission" date="2020-08" db="EMBL/GenBank/DDBJ databases">
        <title>Genomic Encyclopedia of Type Strains, Phase III (KMG-III): the genomes of soil and plant-associated and newly described type strains.</title>
        <authorList>
            <person name="Whitman W."/>
        </authorList>
    </citation>
    <scope>NUCLEOTIDE SEQUENCE [LARGE SCALE GENOMIC DNA]</scope>
    <source>
        <strain evidence="2 3">CECT 8897</strain>
    </source>
</reference>
<dbReference type="InterPro" id="IPR006860">
    <property type="entry name" value="FecR"/>
</dbReference>
<dbReference type="PANTHER" id="PTHR30273">
    <property type="entry name" value="PERIPLASMIC SIGNAL SENSOR AND SIGMA FACTOR ACTIVATOR FECR-RELATED"/>
    <property type="match status" value="1"/>
</dbReference>
<organism evidence="2 3">
    <name type="scientific">Pseudoduganella violacea</name>
    <dbReference type="NCBI Taxonomy" id="1715466"/>
    <lineage>
        <taxon>Bacteria</taxon>
        <taxon>Pseudomonadati</taxon>
        <taxon>Pseudomonadota</taxon>
        <taxon>Betaproteobacteria</taxon>
        <taxon>Burkholderiales</taxon>
        <taxon>Oxalobacteraceae</taxon>
        <taxon>Telluria group</taxon>
        <taxon>Pseudoduganella</taxon>
    </lineage>
</organism>
<dbReference type="GO" id="GO:0016989">
    <property type="term" value="F:sigma factor antagonist activity"/>
    <property type="evidence" value="ECO:0007669"/>
    <property type="project" value="TreeGrafter"/>
</dbReference>
<dbReference type="Proteomes" id="UP000541535">
    <property type="component" value="Unassembled WGS sequence"/>
</dbReference>
<comment type="caution">
    <text evidence="2">The sequence shown here is derived from an EMBL/GenBank/DDBJ whole genome shotgun (WGS) entry which is preliminary data.</text>
</comment>
<dbReference type="EMBL" id="JACHXD010000005">
    <property type="protein sequence ID" value="MBB3119229.1"/>
    <property type="molecule type" value="Genomic_DNA"/>
</dbReference>
<dbReference type="Gene3D" id="2.60.120.1440">
    <property type="match status" value="1"/>
</dbReference>
<keyword evidence="2" id="KW-0812">Transmembrane</keyword>
<evidence type="ECO:0000313" key="2">
    <source>
        <dbReference type="EMBL" id="MBB3119229.1"/>
    </source>
</evidence>